<dbReference type="SUPFAM" id="SSF63380">
    <property type="entry name" value="Riboflavin synthase domain-like"/>
    <property type="match status" value="1"/>
</dbReference>
<evidence type="ECO:0000313" key="5">
    <source>
        <dbReference type="EMBL" id="OQV19165.1"/>
    </source>
</evidence>
<dbReference type="GO" id="GO:0005739">
    <property type="term" value="C:mitochondrion"/>
    <property type="evidence" value="ECO:0007669"/>
    <property type="project" value="TreeGrafter"/>
</dbReference>
<keyword evidence="6" id="KW-1185">Reference proteome</keyword>
<gene>
    <name evidence="5" type="ORF">BV898_06802</name>
</gene>
<evidence type="ECO:0000259" key="4">
    <source>
        <dbReference type="PROSITE" id="PS51384"/>
    </source>
</evidence>
<proteinExistence type="predicted"/>
<evidence type="ECO:0000256" key="3">
    <source>
        <dbReference type="ARBA" id="ARBA00040516"/>
    </source>
</evidence>
<protein>
    <recommendedName>
        <fullName evidence="3">Oxidoreductase NAD-binding domain-containing protein 1</fullName>
    </recommendedName>
</protein>
<reference evidence="6" key="1">
    <citation type="submission" date="2017-01" db="EMBL/GenBank/DDBJ databases">
        <title>Comparative genomics of anhydrobiosis in the tardigrade Hypsibius dujardini.</title>
        <authorList>
            <person name="Yoshida Y."/>
            <person name="Koutsovoulos G."/>
            <person name="Laetsch D."/>
            <person name="Stevens L."/>
            <person name="Kumar S."/>
            <person name="Horikawa D."/>
            <person name="Ishino K."/>
            <person name="Komine S."/>
            <person name="Tomita M."/>
            <person name="Blaxter M."/>
            <person name="Arakawa K."/>
        </authorList>
    </citation>
    <scope>NUCLEOTIDE SEQUENCE [LARGE SCALE GENOMIC DNA]</scope>
    <source>
        <strain evidence="6">Z151</strain>
    </source>
</reference>
<evidence type="ECO:0000313" key="6">
    <source>
        <dbReference type="Proteomes" id="UP000192578"/>
    </source>
</evidence>
<feature type="domain" description="FAD-binding FR-type" evidence="4">
    <location>
        <begin position="14"/>
        <end position="116"/>
    </location>
</feature>
<accession>A0A1W0WVD4</accession>
<dbReference type="CDD" id="cd00322">
    <property type="entry name" value="FNR_like"/>
    <property type="match status" value="1"/>
</dbReference>
<dbReference type="SUPFAM" id="SSF52343">
    <property type="entry name" value="Ferredoxin reductase-like, C-terminal NADP-linked domain"/>
    <property type="match status" value="1"/>
</dbReference>
<dbReference type="InterPro" id="IPR001433">
    <property type="entry name" value="OxRdtase_FAD/NAD-bd"/>
</dbReference>
<evidence type="ECO:0000256" key="1">
    <source>
        <dbReference type="ARBA" id="ARBA00023002"/>
    </source>
</evidence>
<comment type="caution">
    <text evidence="5">The sequence shown here is derived from an EMBL/GenBank/DDBJ whole genome shotgun (WGS) entry which is preliminary data.</text>
</comment>
<dbReference type="Pfam" id="PF00175">
    <property type="entry name" value="NAD_binding_1"/>
    <property type="match status" value="1"/>
</dbReference>
<keyword evidence="1" id="KW-0560">Oxidoreductase</keyword>
<dbReference type="Proteomes" id="UP000192578">
    <property type="component" value="Unassembled WGS sequence"/>
</dbReference>
<evidence type="ECO:0000256" key="2">
    <source>
        <dbReference type="ARBA" id="ARBA00023027"/>
    </source>
</evidence>
<dbReference type="PANTHER" id="PTHR46505:SF1">
    <property type="entry name" value="OXIDOREDUCTASE NAD-BINDING DOMAIN-CONTAINING PROTEIN 1"/>
    <property type="match status" value="1"/>
</dbReference>
<dbReference type="InterPro" id="IPR017927">
    <property type="entry name" value="FAD-bd_FR_type"/>
</dbReference>
<dbReference type="Gene3D" id="2.40.30.10">
    <property type="entry name" value="Translation factors"/>
    <property type="match status" value="1"/>
</dbReference>
<dbReference type="PANTHER" id="PTHR46505">
    <property type="entry name" value="OXIDOREDUCTASE NAD-BINDING DOMAIN-CONTAINING PROTEIN 1"/>
    <property type="match status" value="1"/>
</dbReference>
<dbReference type="Gene3D" id="3.40.50.80">
    <property type="entry name" value="Nucleotide-binding domain of ferredoxin-NADP reductase (FNR) module"/>
    <property type="match status" value="1"/>
</dbReference>
<name>A0A1W0WVD4_HYPEX</name>
<keyword evidence="2" id="KW-0520">NAD</keyword>
<dbReference type="EMBL" id="MTYJ01000042">
    <property type="protein sequence ID" value="OQV19165.1"/>
    <property type="molecule type" value="Genomic_DNA"/>
</dbReference>
<dbReference type="OrthoDB" id="436496at2759"/>
<dbReference type="InterPro" id="IPR017938">
    <property type="entry name" value="Riboflavin_synthase-like_b-brl"/>
</dbReference>
<dbReference type="AlphaFoldDB" id="A0A1W0WVD4"/>
<organism evidence="5 6">
    <name type="scientific">Hypsibius exemplaris</name>
    <name type="common">Freshwater tardigrade</name>
    <dbReference type="NCBI Taxonomy" id="2072580"/>
    <lineage>
        <taxon>Eukaryota</taxon>
        <taxon>Metazoa</taxon>
        <taxon>Ecdysozoa</taxon>
        <taxon>Tardigrada</taxon>
        <taxon>Eutardigrada</taxon>
        <taxon>Parachela</taxon>
        <taxon>Hypsibioidea</taxon>
        <taxon>Hypsibiidae</taxon>
        <taxon>Hypsibius</taxon>
    </lineage>
</organism>
<sequence length="284" mass="31162">MFHLNITAGQARGEVISKAVVKEIRDLSRTVKKVDLEIKDPRFTFKAGQWVDFFIPDVEVVGGFSICSAPKLLKDKRLIELAIKRSPHPPVVWIHEKCQIGSEVDVRAGGDFFYDPQPGDPPVDLLLLAGGVGINPLRSMFIHDADLAREFKENGSGYCPGSAELLYSAKTVDELLFKDDFLAAAMEPNFNCTLFSSQSMQMALYGTGACIQPGRITDLDILTTITGEKAVLHKDRLLCYICGPRAMVNSLVPALENCGVPKDKIVYEAWTNTPPKTPAAPVPN</sequence>
<dbReference type="InterPro" id="IPR039261">
    <property type="entry name" value="FNR_nucleotide-bd"/>
</dbReference>
<dbReference type="PROSITE" id="PS51384">
    <property type="entry name" value="FAD_FR"/>
    <property type="match status" value="1"/>
</dbReference>
<dbReference type="GO" id="GO:0016491">
    <property type="term" value="F:oxidoreductase activity"/>
    <property type="evidence" value="ECO:0007669"/>
    <property type="project" value="UniProtKB-KW"/>
</dbReference>
<dbReference type="InterPro" id="IPR052128">
    <property type="entry name" value="Oxidoreductase_NAD-binding"/>
</dbReference>